<dbReference type="PANTHER" id="PTHR42760:SF115">
    <property type="entry name" value="3-OXOACYL-[ACYL-CARRIER-PROTEIN] REDUCTASE FABG"/>
    <property type="match status" value="1"/>
</dbReference>
<dbReference type="PROSITE" id="PS00061">
    <property type="entry name" value="ADH_SHORT"/>
    <property type="match status" value="1"/>
</dbReference>
<name>A0A6J4R350_9ACTN</name>
<accession>A0A6J4R350</accession>
<evidence type="ECO:0000256" key="2">
    <source>
        <dbReference type="ARBA" id="ARBA00023002"/>
    </source>
</evidence>
<dbReference type="EMBL" id="CADCVE010000052">
    <property type="protein sequence ID" value="CAA9455767.1"/>
    <property type="molecule type" value="Genomic_DNA"/>
</dbReference>
<evidence type="ECO:0000313" key="3">
    <source>
        <dbReference type="EMBL" id="CAA9455767.1"/>
    </source>
</evidence>
<dbReference type="Gene3D" id="3.40.50.720">
    <property type="entry name" value="NAD(P)-binding Rossmann-like Domain"/>
    <property type="match status" value="1"/>
</dbReference>
<proteinExistence type="inferred from homology"/>
<dbReference type="AlphaFoldDB" id="A0A6J4R350"/>
<dbReference type="EC" id="1.1.1.100" evidence="3"/>
<dbReference type="NCBIfam" id="NF005559">
    <property type="entry name" value="PRK07231.1"/>
    <property type="match status" value="1"/>
</dbReference>
<dbReference type="InterPro" id="IPR002347">
    <property type="entry name" value="SDR_fam"/>
</dbReference>
<dbReference type="FunFam" id="3.40.50.720:FF:000084">
    <property type="entry name" value="Short-chain dehydrogenase reductase"/>
    <property type="match status" value="1"/>
</dbReference>
<dbReference type="PANTHER" id="PTHR42760">
    <property type="entry name" value="SHORT-CHAIN DEHYDROGENASES/REDUCTASES FAMILY MEMBER"/>
    <property type="match status" value="1"/>
</dbReference>
<dbReference type="PRINTS" id="PR00080">
    <property type="entry name" value="SDRFAMILY"/>
</dbReference>
<evidence type="ECO:0000256" key="1">
    <source>
        <dbReference type="ARBA" id="ARBA00006484"/>
    </source>
</evidence>
<dbReference type="InterPro" id="IPR036291">
    <property type="entry name" value="NAD(P)-bd_dom_sf"/>
</dbReference>
<comment type="similarity">
    <text evidence="1">Belongs to the short-chain dehydrogenases/reductases (SDR) family.</text>
</comment>
<dbReference type="PRINTS" id="PR00081">
    <property type="entry name" value="GDHRDH"/>
</dbReference>
<dbReference type="CDD" id="cd05233">
    <property type="entry name" value="SDR_c"/>
    <property type="match status" value="1"/>
</dbReference>
<dbReference type="GO" id="GO:0004316">
    <property type="term" value="F:3-oxoacyl-[acyl-carrier-protein] reductase (NADPH) activity"/>
    <property type="evidence" value="ECO:0007669"/>
    <property type="project" value="UniProtKB-EC"/>
</dbReference>
<reference evidence="3" key="1">
    <citation type="submission" date="2020-02" db="EMBL/GenBank/DDBJ databases">
        <authorList>
            <person name="Meier V. D."/>
        </authorList>
    </citation>
    <scope>NUCLEOTIDE SEQUENCE</scope>
    <source>
        <strain evidence="3">AVDCRST_MAG28</strain>
    </source>
</reference>
<sequence length="274" mass="28841">MMDARTPALPAWSGEGEQAKWEDRTAIITGAASGIGREASLALSRAGARVVLVDRDKGGLEETRSLVGSGQALVFLADLLEAGVENAIVDEALEKFASPDILVNCAGVFPTRPALDLPVQEWDGVLNLNLRAPFLLSQAVARQIVSTGRSGSIVNIASTAGVVARPRVAHYCASKAALIMLTKVLAIEWAEHNIRVNAVAPGLVETPGVTGSLTTEEDEHEHQQKLAKIPLARSGEPWEIADAVVFLASSAASYVTGHTLFVDGGYSAGHTFRG</sequence>
<protein>
    <submittedName>
        <fullName evidence="3">3-oxoacyl-[acyl-carrier protein] reductase</fullName>
        <ecNumber evidence="3">1.1.1.100</ecNumber>
    </submittedName>
</protein>
<dbReference type="InterPro" id="IPR020904">
    <property type="entry name" value="Sc_DH/Rdtase_CS"/>
</dbReference>
<keyword evidence="2 3" id="KW-0560">Oxidoreductase</keyword>
<dbReference type="SUPFAM" id="SSF51735">
    <property type="entry name" value="NAD(P)-binding Rossmann-fold domains"/>
    <property type="match status" value="1"/>
</dbReference>
<organism evidence="3">
    <name type="scientific">uncultured Rubrobacteraceae bacterium</name>
    <dbReference type="NCBI Taxonomy" id="349277"/>
    <lineage>
        <taxon>Bacteria</taxon>
        <taxon>Bacillati</taxon>
        <taxon>Actinomycetota</taxon>
        <taxon>Rubrobacteria</taxon>
        <taxon>Rubrobacterales</taxon>
        <taxon>Rubrobacteraceae</taxon>
        <taxon>environmental samples</taxon>
    </lineage>
</organism>
<dbReference type="Pfam" id="PF13561">
    <property type="entry name" value="adh_short_C2"/>
    <property type="match status" value="1"/>
</dbReference>
<gene>
    <name evidence="3" type="ORF">AVDCRST_MAG28-2423</name>
</gene>